<proteinExistence type="predicted"/>
<feature type="compositionally biased region" description="Polar residues" evidence="1">
    <location>
        <begin position="142"/>
        <end position="163"/>
    </location>
</feature>
<dbReference type="KEGG" id="gtt:GUITHDRAFT_151990"/>
<reference evidence="2 4" key="1">
    <citation type="journal article" date="2012" name="Nature">
        <title>Algal genomes reveal evolutionary mosaicism and the fate of nucleomorphs.</title>
        <authorList>
            <consortium name="DOE Joint Genome Institute"/>
            <person name="Curtis B.A."/>
            <person name="Tanifuji G."/>
            <person name="Burki F."/>
            <person name="Gruber A."/>
            <person name="Irimia M."/>
            <person name="Maruyama S."/>
            <person name="Arias M.C."/>
            <person name="Ball S.G."/>
            <person name="Gile G.H."/>
            <person name="Hirakawa Y."/>
            <person name="Hopkins J.F."/>
            <person name="Kuo A."/>
            <person name="Rensing S.A."/>
            <person name="Schmutz J."/>
            <person name="Symeonidi A."/>
            <person name="Elias M."/>
            <person name="Eveleigh R.J."/>
            <person name="Herman E.K."/>
            <person name="Klute M.J."/>
            <person name="Nakayama T."/>
            <person name="Obornik M."/>
            <person name="Reyes-Prieto A."/>
            <person name="Armbrust E.V."/>
            <person name="Aves S.J."/>
            <person name="Beiko R.G."/>
            <person name="Coutinho P."/>
            <person name="Dacks J.B."/>
            <person name="Durnford D.G."/>
            <person name="Fast N.M."/>
            <person name="Green B.R."/>
            <person name="Grisdale C.J."/>
            <person name="Hempel F."/>
            <person name="Henrissat B."/>
            <person name="Hoppner M.P."/>
            <person name="Ishida K."/>
            <person name="Kim E."/>
            <person name="Koreny L."/>
            <person name="Kroth P.G."/>
            <person name="Liu Y."/>
            <person name="Malik S.B."/>
            <person name="Maier U.G."/>
            <person name="McRose D."/>
            <person name="Mock T."/>
            <person name="Neilson J.A."/>
            <person name="Onodera N.T."/>
            <person name="Poole A.M."/>
            <person name="Pritham E.J."/>
            <person name="Richards T.A."/>
            <person name="Rocap G."/>
            <person name="Roy S.W."/>
            <person name="Sarai C."/>
            <person name="Schaack S."/>
            <person name="Shirato S."/>
            <person name="Slamovits C.H."/>
            <person name="Spencer D.F."/>
            <person name="Suzuki S."/>
            <person name="Worden A.Z."/>
            <person name="Zauner S."/>
            <person name="Barry K."/>
            <person name="Bell C."/>
            <person name="Bharti A.K."/>
            <person name="Crow J.A."/>
            <person name="Grimwood J."/>
            <person name="Kramer R."/>
            <person name="Lindquist E."/>
            <person name="Lucas S."/>
            <person name="Salamov A."/>
            <person name="McFadden G.I."/>
            <person name="Lane C.E."/>
            <person name="Keeling P.J."/>
            <person name="Gray M.W."/>
            <person name="Grigoriev I.V."/>
            <person name="Archibald J.M."/>
        </authorList>
    </citation>
    <scope>NUCLEOTIDE SEQUENCE</scope>
    <source>
        <strain evidence="2 4">CCMP2712</strain>
    </source>
</reference>
<feature type="compositionally biased region" description="Polar residues" evidence="1">
    <location>
        <begin position="17"/>
        <end position="28"/>
    </location>
</feature>
<evidence type="ECO:0000313" key="2">
    <source>
        <dbReference type="EMBL" id="EKX47860.1"/>
    </source>
</evidence>
<reference evidence="3" key="3">
    <citation type="submission" date="2016-03" db="UniProtKB">
        <authorList>
            <consortium name="EnsemblProtists"/>
        </authorList>
    </citation>
    <scope>IDENTIFICATION</scope>
</reference>
<dbReference type="EnsemblProtists" id="EKX47860">
    <property type="protein sequence ID" value="EKX47860"/>
    <property type="gene ID" value="GUITHDRAFT_151990"/>
</dbReference>
<dbReference type="OrthoDB" id="10443461at2759"/>
<dbReference type="EMBL" id="JH992988">
    <property type="protein sequence ID" value="EKX47860.1"/>
    <property type="molecule type" value="Genomic_DNA"/>
</dbReference>
<evidence type="ECO:0000256" key="1">
    <source>
        <dbReference type="SAM" id="MobiDB-lite"/>
    </source>
</evidence>
<dbReference type="RefSeq" id="XP_005834840.1">
    <property type="nucleotide sequence ID" value="XM_005834783.1"/>
</dbReference>
<dbReference type="GeneID" id="17304427"/>
<reference evidence="4" key="2">
    <citation type="submission" date="2012-11" db="EMBL/GenBank/DDBJ databases">
        <authorList>
            <person name="Kuo A."/>
            <person name="Curtis B.A."/>
            <person name="Tanifuji G."/>
            <person name="Burki F."/>
            <person name="Gruber A."/>
            <person name="Irimia M."/>
            <person name="Maruyama S."/>
            <person name="Arias M.C."/>
            <person name="Ball S.G."/>
            <person name="Gile G.H."/>
            <person name="Hirakawa Y."/>
            <person name="Hopkins J.F."/>
            <person name="Rensing S.A."/>
            <person name="Schmutz J."/>
            <person name="Symeonidi A."/>
            <person name="Elias M."/>
            <person name="Eveleigh R.J."/>
            <person name="Herman E.K."/>
            <person name="Klute M.J."/>
            <person name="Nakayama T."/>
            <person name="Obornik M."/>
            <person name="Reyes-Prieto A."/>
            <person name="Armbrust E.V."/>
            <person name="Aves S.J."/>
            <person name="Beiko R.G."/>
            <person name="Coutinho P."/>
            <person name="Dacks J.B."/>
            <person name="Durnford D.G."/>
            <person name="Fast N.M."/>
            <person name="Green B.R."/>
            <person name="Grisdale C."/>
            <person name="Hempe F."/>
            <person name="Henrissat B."/>
            <person name="Hoppner M.P."/>
            <person name="Ishida K.-I."/>
            <person name="Kim E."/>
            <person name="Koreny L."/>
            <person name="Kroth P.G."/>
            <person name="Liu Y."/>
            <person name="Malik S.-B."/>
            <person name="Maier U.G."/>
            <person name="McRose D."/>
            <person name="Mock T."/>
            <person name="Neilson J.A."/>
            <person name="Onodera N.T."/>
            <person name="Poole A.M."/>
            <person name="Pritham E.J."/>
            <person name="Richards T.A."/>
            <person name="Rocap G."/>
            <person name="Roy S.W."/>
            <person name="Sarai C."/>
            <person name="Schaack S."/>
            <person name="Shirato S."/>
            <person name="Slamovits C.H."/>
            <person name="Spencer D.F."/>
            <person name="Suzuki S."/>
            <person name="Worden A.Z."/>
            <person name="Zauner S."/>
            <person name="Barry K."/>
            <person name="Bell C."/>
            <person name="Bharti A.K."/>
            <person name="Crow J.A."/>
            <person name="Grimwood J."/>
            <person name="Kramer R."/>
            <person name="Lindquist E."/>
            <person name="Lucas S."/>
            <person name="Salamov A."/>
            <person name="McFadden G.I."/>
            <person name="Lane C.E."/>
            <person name="Keeling P.J."/>
            <person name="Gray M.W."/>
            <person name="Grigoriev I.V."/>
            <person name="Archibald J.M."/>
        </authorList>
    </citation>
    <scope>NUCLEOTIDE SEQUENCE</scope>
    <source>
        <strain evidence="4">CCMP2712</strain>
    </source>
</reference>
<gene>
    <name evidence="2" type="ORF">GUITHDRAFT_151990</name>
</gene>
<dbReference type="AlphaFoldDB" id="L1JIE4"/>
<dbReference type="Proteomes" id="UP000011087">
    <property type="component" value="Unassembled WGS sequence"/>
</dbReference>
<protein>
    <submittedName>
        <fullName evidence="2 3">Uncharacterized protein</fullName>
    </submittedName>
</protein>
<organism evidence="2">
    <name type="scientific">Guillardia theta (strain CCMP2712)</name>
    <name type="common">Cryptophyte</name>
    <dbReference type="NCBI Taxonomy" id="905079"/>
    <lineage>
        <taxon>Eukaryota</taxon>
        <taxon>Cryptophyceae</taxon>
        <taxon>Pyrenomonadales</taxon>
        <taxon>Geminigeraceae</taxon>
        <taxon>Guillardia</taxon>
    </lineage>
</organism>
<dbReference type="HOGENOM" id="CLU_1630175_0_0_1"/>
<sequence length="163" mass="17736">MPPNDVTSGKTYLELIQSTCPKPSQETAQPPPKSKRERAEENWKILDGIIKESGQYEKGSEQRAKCLERLHEVLRRISKRPRTDGMSSPGKKKIYSSAQEEFIDFLAPSCSICGQAYDGGCKCDELAANAESFLAPDEELADSSSNNDGTSSETTNGSPSGDA</sequence>
<evidence type="ECO:0000313" key="3">
    <source>
        <dbReference type="EnsemblProtists" id="EKX47860"/>
    </source>
</evidence>
<accession>L1JIE4</accession>
<feature type="region of interest" description="Disordered" evidence="1">
    <location>
        <begin position="134"/>
        <end position="163"/>
    </location>
</feature>
<evidence type="ECO:0000313" key="4">
    <source>
        <dbReference type="Proteomes" id="UP000011087"/>
    </source>
</evidence>
<feature type="region of interest" description="Disordered" evidence="1">
    <location>
        <begin position="17"/>
        <end position="40"/>
    </location>
</feature>
<dbReference type="PaxDb" id="55529-EKX47860"/>
<keyword evidence="4" id="KW-1185">Reference proteome</keyword>
<name>L1JIE4_GUITC</name>